<accession>A0A1I3QDG1</accession>
<proteinExistence type="predicted"/>
<organism evidence="3 4">
    <name type="scientific">Halobacillus dabanensis</name>
    <dbReference type="NCBI Taxonomy" id="240302"/>
    <lineage>
        <taxon>Bacteria</taxon>
        <taxon>Bacillati</taxon>
        <taxon>Bacillota</taxon>
        <taxon>Bacilli</taxon>
        <taxon>Bacillales</taxon>
        <taxon>Bacillaceae</taxon>
        <taxon>Halobacillus</taxon>
    </lineage>
</organism>
<dbReference type="RefSeq" id="WP_075035047.1">
    <property type="nucleotide sequence ID" value="NZ_FOSB01000001.1"/>
</dbReference>
<sequence>MKIKGTILLGLLLSSVLPGCAVNEQEEPKDVNFQPTRYEQGDQRNRLDRDNREDTRPDVDYPIIDRENEEIDFGDREIELDEGPLDERNNNDNNREMDE</sequence>
<evidence type="ECO:0000313" key="3">
    <source>
        <dbReference type="EMBL" id="SFJ31387.1"/>
    </source>
</evidence>
<reference evidence="4" key="1">
    <citation type="submission" date="2016-10" db="EMBL/GenBank/DDBJ databases">
        <authorList>
            <person name="Varghese N."/>
            <person name="Submissions S."/>
        </authorList>
    </citation>
    <scope>NUCLEOTIDE SEQUENCE [LARGE SCALE GENOMIC DNA]</scope>
    <source>
        <strain evidence="4">CGMCC 1.3704</strain>
    </source>
</reference>
<feature type="chain" id="PRO_5038794295" evidence="2">
    <location>
        <begin position="22"/>
        <end position="99"/>
    </location>
</feature>
<feature type="compositionally biased region" description="Acidic residues" evidence="1">
    <location>
        <begin position="67"/>
        <end position="84"/>
    </location>
</feature>
<protein>
    <submittedName>
        <fullName evidence="3">Uncharacterized protein</fullName>
    </submittedName>
</protein>
<feature type="signal peptide" evidence="2">
    <location>
        <begin position="1"/>
        <end position="21"/>
    </location>
</feature>
<dbReference type="Proteomes" id="UP000183557">
    <property type="component" value="Unassembled WGS sequence"/>
</dbReference>
<evidence type="ECO:0000256" key="1">
    <source>
        <dbReference type="SAM" id="MobiDB-lite"/>
    </source>
</evidence>
<dbReference type="AlphaFoldDB" id="A0A1I3QDG1"/>
<feature type="region of interest" description="Disordered" evidence="1">
    <location>
        <begin position="24"/>
        <end position="99"/>
    </location>
</feature>
<feature type="compositionally biased region" description="Basic and acidic residues" evidence="1">
    <location>
        <begin position="85"/>
        <end position="99"/>
    </location>
</feature>
<dbReference type="OrthoDB" id="2973008at2"/>
<gene>
    <name evidence="3" type="ORF">SAMN04487936_101633</name>
</gene>
<evidence type="ECO:0000313" key="4">
    <source>
        <dbReference type="Proteomes" id="UP000183557"/>
    </source>
</evidence>
<feature type="compositionally biased region" description="Basic and acidic residues" evidence="1">
    <location>
        <begin position="39"/>
        <end position="66"/>
    </location>
</feature>
<evidence type="ECO:0000256" key="2">
    <source>
        <dbReference type="SAM" id="SignalP"/>
    </source>
</evidence>
<dbReference type="EMBL" id="FOSB01000001">
    <property type="protein sequence ID" value="SFJ31387.1"/>
    <property type="molecule type" value="Genomic_DNA"/>
</dbReference>
<keyword evidence="4" id="KW-1185">Reference proteome</keyword>
<name>A0A1I3QDG1_HALDA</name>
<keyword evidence="2" id="KW-0732">Signal</keyword>